<protein>
    <submittedName>
        <fullName evidence="1">Uncharacterized protein</fullName>
    </submittedName>
</protein>
<dbReference type="EnsemblPlants" id="AVESA.00010b.r2.6AG1050970.3">
    <property type="protein sequence ID" value="AVESA.00010b.r2.6AG1050970.3.CDS"/>
    <property type="gene ID" value="AVESA.00010b.r2.6AG1050970"/>
</dbReference>
<evidence type="ECO:0000313" key="1">
    <source>
        <dbReference type="EnsemblPlants" id="AVESA.00010b.r2.6AG1050970.3.CDS"/>
    </source>
</evidence>
<sequence>MDELISSGLAGMDVFPDEGEGEAEHKKKRGGAEQRAFYSRSGDPEQTNMAAGSPATEEEAELISSVLAGMDLFLGEESEPAKAAKKRGVKAKFARRAKPPPPPPSLTPPPPYKPEPRRVFREEVHAIPDYRGRWDALFAGEYGSFEDQTNLGPMRHTFGPIPRYAVPECTFQVFHIRVADLRDGLQWPLHVHGMVAARDHADHNRNFLFHRTRDNCQILTQEDPYLLLTGPSRAIVIVNPITLEVQLKVKSKTEPEKDEPLAFDISNHHQTYFMEKVIYGPSFCRRCNIEFAYASLVPSVEATISTIQVVDGTWPDCFRGRVAAHITSIKEGTVLLLDSRDGAMHISCLTGGIELSRRVVSVNLKGGELVISVVASRIGGEDAGVVAAQGEAAFRPKRAGTSHGTCELGFCRIKVTVAWSLLSTLRDMRLAAEKRVTKK</sequence>
<organism evidence="1 2">
    <name type="scientific">Avena sativa</name>
    <name type="common">Oat</name>
    <dbReference type="NCBI Taxonomy" id="4498"/>
    <lineage>
        <taxon>Eukaryota</taxon>
        <taxon>Viridiplantae</taxon>
        <taxon>Streptophyta</taxon>
        <taxon>Embryophyta</taxon>
        <taxon>Tracheophyta</taxon>
        <taxon>Spermatophyta</taxon>
        <taxon>Magnoliopsida</taxon>
        <taxon>Liliopsida</taxon>
        <taxon>Poales</taxon>
        <taxon>Poaceae</taxon>
        <taxon>BOP clade</taxon>
        <taxon>Pooideae</taxon>
        <taxon>Poodae</taxon>
        <taxon>Poeae</taxon>
        <taxon>Poeae Chloroplast Group 1 (Aveneae type)</taxon>
        <taxon>Aveninae</taxon>
        <taxon>Avena</taxon>
    </lineage>
</organism>
<reference evidence="1" key="2">
    <citation type="submission" date="2025-09" db="UniProtKB">
        <authorList>
            <consortium name="EnsemblPlants"/>
        </authorList>
    </citation>
    <scope>IDENTIFICATION</scope>
</reference>
<accession>A0ACD5YQR0</accession>
<keyword evidence="2" id="KW-1185">Reference proteome</keyword>
<evidence type="ECO:0000313" key="2">
    <source>
        <dbReference type="Proteomes" id="UP001732700"/>
    </source>
</evidence>
<proteinExistence type="predicted"/>
<reference evidence="1" key="1">
    <citation type="submission" date="2021-05" db="EMBL/GenBank/DDBJ databases">
        <authorList>
            <person name="Scholz U."/>
            <person name="Mascher M."/>
            <person name="Fiebig A."/>
        </authorList>
    </citation>
    <scope>NUCLEOTIDE SEQUENCE [LARGE SCALE GENOMIC DNA]</scope>
</reference>
<dbReference type="Proteomes" id="UP001732700">
    <property type="component" value="Chromosome 6A"/>
</dbReference>
<name>A0ACD5YQR0_AVESA</name>